<feature type="compositionally biased region" description="Basic and acidic residues" evidence="2">
    <location>
        <begin position="10"/>
        <end position="27"/>
    </location>
</feature>
<keyword evidence="1" id="KW-0175">Coiled coil</keyword>
<feature type="region of interest" description="Disordered" evidence="2">
    <location>
        <begin position="394"/>
        <end position="415"/>
    </location>
</feature>
<proteinExistence type="predicted"/>
<dbReference type="Gene3D" id="3.30.930.30">
    <property type="match status" value="1"/>
</dbReference>
<evidence type="ECO:0000256" key="1">
    <source>
        <dbReference type="SAM" id="Coils"/>
    </source>
</evidence>
<reference evidence="3" key="2">
    <citation type="submission" date="2015-07" db="EMBL/GenBank/DDBJ databases">
        <title>Plasmids, circular viruses and viroids from rat gut.</title>
        <authorList>
            <person name="Jorgensen T.J."/>
            <person name="Hansen M.A."/>
            <person name="Xu Z."/>
            <person name="Tabak M.A."/>
            <person name="Sorensen S.J."/>
            <person name="Hansen L.H."/>
        </authorList>
    </citation>
    <scope>NUCLEOTIDE SEQUENCE</scope>
    <source>
        <plasmid evidence="3">pRGRH0257</plasmid>
    </source>
</reference>
<keyword evidence="3" id="KW-0614">Plasmid</keyword>
<dbReference type="GO" id="GO:0003677">
    <property type="term" value="F:DNA binding"/>
    <property type="evidence" value="ECO:0007669"/>
    <property type="project" value="InterPro"/>
</dbReference>
<feature type="coiled-coil region" evidence="1">
    <location>
        <begin position="183"/>
        <end position="210"/>
    </location>
</feature>
<feature type="region of interest" description="Disordered" evidence="2">
    <location>
        <begin position="1"/>
        <end position="27"/>
    </location>
</feature>
<evidence type="ECO:0000313" key="3">
    <source>
        <dbReference type="EMBL" id="CRY94459.1"/>
    </source>
</evidence>
<organism evidence="3">
    <name type="scientific">uncultured prokaryote</name>
    <dbReference type="NCBI Taxonomy" id="198431"/>
    <lineage>
        <taxon>unclassified sequences</taxon>
        <taxon>environmental samples</taxon>
    </lineage>
</organism>
<reference evidence="3" key="1">
    <citation type="submission" date="2015-06" db="EMBL/GenBank/DDBJ databases">
        <authorList>
            <person name="Joergensen T."/>
        </authorList>
    </citation>
    <scope>NUCLEOTIDE SEQUENCE</scope>
    <source>
        <plasmid evidence="3">pRGRH0257</plasmid>
    </source>
</reference>
<dbReference type="Pfam" id="PF01076">
    <property type="entry name" value="Mob_Pre"/>
    <property type="match status" value="1"/>
</dbReference>
<sequence>MTALKASQIHNERLTDRHSNPDIDTDRSDQNVVFFKTEDITDDVKKRIADIQSRQKRKIRCDAPVAIEYMITASPEAMARLSKQEQERYFAECLSFVEARHGVGNRLSAVLHLDETTPHLHMLVFPEREGKLDAKSFFKLPALTALQDEFAIKVGKQFGLERGVRLTELLEKGEKPHRHQSVAVYKAKKLKETERKLAELEQTTADLAAVEAITPKKGVLSSRVSVTPEEFETLSGQAKAYAVTKETLAKRSKSLIAREQVVSRKEALLDSSEALREQNKTLSVENSLLRDRESSEKAKNTELRAKLRKFDDYEETKQLLNDTQTALAEANSQLAKEKEEHEKTKGKLQAQAERFEAVVRGARALVKYLYQKFDSKKKALCEVTIQEFADFLEKIPHTQQQTKNKAVEQKRGPER</sequence>
<protein>
    <recommendedName>
        <fullName evidence="4">Plasmid recombination enzyme</fullName>
    </recommendedName>
</protein>
<feature type="compositionally biased region" description="Basic and acidic residues" evidence="2">
    <location>
        <begin position="405"/>
        <end position="415"/>
    </location>
</feature>
<dbReference type="AlphaFoldDB" id="A0A0H5PZ63"/>
<geneLocation type="plasmid" evidence="3">
    <name>pRGRH0257</name>
</geneLocation>
<evidence type="ECO:0000256" key="2">
    <source>
        <dbReference type="SAM" id="MobiDB-lite"/>
    </source>
</evidence>
<name>A0A0H5PZ63_9ZZZZ</name>
<dbReference type="InterPro" id="IPR001668">
    <property type="entry name" value="Mob_Pre"/>
</dbReference>
<dbReference type="GO" id="GO:0006310">
    <property type="term" value="P:DNA recombination"/>
    <property type="evidence" value="ECO:0007669"/>
    <property type="project" value="InterPro"/>
</dbReference>
<dbReference type="NCBIfam" id="NF041497">
    <property type="entry name" value="MobV"/>
    <property type="match status" value="1"/>
</dbReference>
<feature type="coiled-coil region" evidence="1">
    <location>
        <begin position="313"/>
        <end position="358"/>
    </location>
</feature>
<accession>A0A0H5PZ63</accession>
<evidence type="ECO:0008006" key="4">
    <source>
        <dbReference type="Google" id="ProtNLM"/>
    </source>
</evidence>
<dbReference type="CDD" id="cd17242">
    <property type="entry name" value="MobM_relaxase"/>
    <property type="match status" value="1"/>
</dbReference>
<dbReference type="EMBL" id="LN852930">
    <property type="protein sequence ID" value="CRY94459.1"/>
    <property type="molecule type" value="Genomic_DNA"/>
</dbReference>